<dbReference type="RefSeq" id="WP_221858202.1">
    <property type="nucleotide sequence ID" value="NZ_JAIKTU010000001.1"/>
</dbReference>
<protein>
    <submittedName>
        <fullName evidence="1">DUF3006 domain-containing protein</fullName>
    </submittedName>
</protein>
<evidence type="ECO:0000313" key="1">
    <source>
        <dbReference type="EMBL" id="MBY0753856.1"/>
    </source>
</evidence>
<reference evidence="1 2" key="1">
    <citation type="journal article" date="2021" name="Cell Host Microbe">
        <title>in vivo commensal control of Clostridioides difficile virulence.</title>
        <authorList>
            <person name="Girinathan B.P."/>
            <person name="Dibenedetto N."/>
            <person name="Worley J.N."/>
            <person name="Peltier J."/>
            <person name="Arrieta-Ortiz M.L."/>
            <person name="Rupa Christinal Immanuel S."/>
            <person name="Lavin R."/>
            <person name="Delaney M.L."/>
            <person name="Cummins C."/>
            <person name="Hoffmann M."/>
            <person name="Luo Y."/>
            <person name="Gonzalez-Escalona N."/>
            <person name="Allard M."/>
            <person name="Onderdonk A.B."/>
            <person name="Gerber G.K."/>
            <person name="Sonenshein A.L."/>
            <person name="Baliga N."/>
            <person name="Dupuy B."/>
            <person name="Bry L."/>
        </authorList>
    </citation>
    <scope>NUCLEOTIDE SEQUENCE [LARGE SCALE GENOMIC DNA]</scope>
    <source>
        <strain evidence="1 2">DSM 599</strain>
    </source>
</reference>
<accession>A0ABS7KSS8</accession>
<sequence>MKDAYIVDRKEGEYYILESPSGDMINVHESEVHMSPKDGDVLYKKENKYYYSKEMTKQRKNDIKELMKGIWVE</sequence>
<keyword evidence="2" id="KW-1185">Reference proteome</keyword>
<gene>
    <name evidence="1" type="ORF">K5V21_00165</name>
</gene>
<dbReference type="Proteomes" id="UP001299068">
    <property type="component" value="Unassembled WGS sequence"/>
</dbReference>
<name>A0ABS7KSS8_CLOSR</name>
<comment type="caution">
    <text evidence="1">The sequence shown here is derived from an EMBL/GenBank/DDBJ whole genome shotgun (WGS) entry which is preliminary data.</text>
</comment>
<evidence type="ECO:0000313" key="2">
    <source>
        <dbReference type="Proteomes" id="UP001299068"/>
    </source>
</evidence>
<proteinExistence type="predicted"/>
<organism evidence="1 2">
    <name type="scientific">Clostridium sardiniense</name>
    <name type="common">Clostridium absonum</name>
    <dbReference type="NCBI Taxonomy" id="29369"/>
    <lineage>
        <taxon>Bacteria</taxon>
        <taxon>Bacillati</taxon>
        <taxon>Bacillota</taxon>
        <taxon>Clostridia</taxon>
        <taxon>Eubacteriales</taxon>
        <taxon>Clostridiaceae</taxon>
        <taxon>Clostridium</taxon>
    </lineage>
</organism>
<dbReference type="EMBL" id="JAIKTU010000001">
    <property type="protein sequence ID" value="MBY0753856.1"/>
    <property type="molecule type" value="Genomic_DNA"/>
</dbReference>
<dbReference type="Pfam" id="PF11213">
    <property type="entry name" value="DUF3006"/>
    <property type="match status" value="1"/>
</dbReference>
<dbReference type="InterPro" id="IPR021377">
    <property type="entry name" value="DUF3006"/>
</dbReference>